<accession>A0AAU8MJ40</accession>
<proteinExistence type="predicted"/>
<protein>
    <submittedName>
        <fullName evidence="3">Latrotoxin-related protein</fullName>
    </submittedName>
</protein>
<dbReference type="Gene3D" id="3.90.70.80">
    <property type="match status" value="1"/>
</dbReference>
<dbReference type="Pfam" id="PF02338">
    <property type="entry name" value="OTU"/>
    <property type="match status" value="1"/>
</dbReference>
<dbReference type="Pfam" id="PF15658">
    <property type="entry name" value="Latrotoxin_C"/>
    <property type="match status" value="1"/>
</dbReference>
<reference evidence="3" key="1">
    <citation type="submission" date="2024-06" db="EMBL/GenBank/DDBJ databases">
        <authorList>
            <person name="Al-Khalidi N."/>
            <person name="Al-Zurfi S.M."/>
            <person name="Lahuf A."/>
        </authorList>
    </citation>
    <scope>NUCLEOTIDE SEQUENCE</scope>
    <source>
        <strain evidence="3">Karbala-1</strain>
    </source>
</reference>
<organism evidence="3">
    <name type="scientific">Wolbachia endosymbiont of Ephestia elutella</name>
    <dbReference type="NCBI Taxonomy" id="3231696"/>
    <lineage>
        <taxon>Bacteria</taxon>
        <taxon>Pseudomonadati</taxon>
        <taxon>Pseudomonadota</taxon>
        <taxon>Alphaproteobacteria</taxon>
        <taxon>Rickettsiales</taxon>
        <taxon>Anaplasmataceae</taxon>
        <taxon>Wolbachieae</taxon>
        <taxon>Wolbachia</taxon>
    </lineage>
</organism>
<dbReference type="SUPFAM" id="SSF48452">
    <property type="entry name" value="TPR-like"/>
    <property type="match status" value="1"/>
</dbReference>
<dbReference type="InterPro" id="IPR003323">
    <property type="entry name" value="OTU_dom"/>
</dbReference>
<dbReference type="Gene3D" id="1.25.40.10">
    <property type="entry name" value="Tetratricopeptide repeat domain"/>
    <property type="match status" value="1"/>
</dbReference>
<dbReference type="SUPFAM" id="SSF54001">
    <property type="entry name" value="Cysteine proteinases"/>
    <property type="match status" value="1"/>
</dbReference>
<evidence type="ECO:0000256" key="1">
    <source>
        <dbReference type="SAM" id="MobiDB-lite"/>
    </source>
</evidence>
<dbReference type="CDD" id="cd22744">
    <property type="entry name" value="OTU"/>
    <property type="match status" value="1"/>
</dbReference>
<feature type="region of interest" description="Disordered" evidence="1">
    <location>
        <begin position="2735"/>
        <end position="2762"/>
    </location>
</feature>
<dbReference type="InterPro" id="IPR028047">
    <property type="entry name" value="Latrotoxin_C_dom"/>
</dbReference>
<sequence>MLKVERLANYLKKERVDPQANELLSKERLKRQSVLKRIKRANSSQDNMKSFTAPGDGSCFFWSVALAYLIPVKDDEQSFSRRYRNLFGDDSDQQFNHNYNQRFGHPPDVLEKEAEVRNFLQNYNPLYGYPKNDSLEELIRRVFRNRVVDYVSSNQECLLAHIPESERGQYIENMRIDSSDIQSWADEPEIHAVMERFNIDIDISDRNLGRSNVGQGIDGNNNVKRVSIRLFYVNNNHYNYHIDQDTARGYYDKLLKNSFRALKPSSQNNPVSSNLDERNEVPLTKKDIINIADIEYDWSVEDSSKVIFDVVDTNELLKKCTSQLLDEAKQNNKPLVYIVDPGSFHWVTLVIVYRDGQFFAYYIDPLGKKVDDNLKEHLKNIHCPNIEVKQTDSNTGIFSLKNAAIICKEPSSFTEKIDHALNKINPPRNKRGSTPVASLRDELFSNSKSKYKEVDSNNLDNELNSLQLQLKGDKKGETTFIISSTSSTDYWATLTVGFRDEQIVACYVANDNTKIADIKDLLSQKGIIPIFAKDDISTLLPKFNDNNELLILQSAKVVTTCFEKNNDYITSAKSELSKQVSKKEIEGVINRLKARNKIEDKIVRCKSAIDKYIEQYSNNLKQNRDFTEAQANLFTLFLESIALEDTELSRSLGEKLKRIRTRIMGDEDFKVIDIIRSKNLVHRSGSNINTIIECKDINKFIKDGVSRDKFFRGLQTYLNQIINKLNRKTIDSTHEIKVDSFFKTEGEIEKISYKVKTEEEIKEYLSNSFRKLVNTNSYSPKDRQMIMFELVVNVIPLLEGLYGDEGKKLKIEELRNIQKEKNELIHKFHTYSSETARKFELKKYIDKIKPTFFKYVYSQEVYKLLTESTLHLSKDTIELRLKKSLSDFLKDFNYVANEFRDQSGDVTFHSIASKLEPQKDSLKNFISNYVKLMHLIDCEDKIQERDKKYASLPQRYDQLSGDKRLYIYEYFNLLKELYLKGSSYESEYKLVEVQFAKELKNKYGIRKSSFDSIIDLYVKSKNNINKDLFIKRIYDDISTVSKIKGKGKDLKISDIIESYGKRESLQDKKGSTEEKFKSIPKGEIVNINGVDVSTDRFVVNILEMFDSITGQYNRIFNSVEEAFMDETFLSFLIHREVNFNKTVLNKLLGIEYISPYIAGLIIKDEITNKNGLIAKKVITHQEFYQIVERLLSSELRVVHLKKLLEVSDEKLLRILQSHNQGLNKENIKSEFYKQVCERISIDNINNLYQLLKDELHAEKILNKLSEVIIQGNTGNLDQQKIDLIKGALGLLDRVSEELCNKQDYDKLHKILSTKGVNDLVLKLLMADNSDLDALKIRCRIAVIKKDDKYDTAQRILEDIKNKIQSGVQEDKQSFFLLVSSDIAYTKHLKQEYKEAYEEYEALYKKMIELSLHRSINDWSKFYLVGTYNKVIESQKYVSILKYSPKYLDILKIRSDMAYELRSLADKKRNSLSNKGSKDYEMKLNEVLQHYQDALGIYEEVYEIKAAEVLGQDIVKDIRDIAYVNNKLAKLKLSSSQLSESLSHYDKAFEMYNRVLRIQEKEQWENHPANSKTIQDIIQAMHNVAYVNNRLGSSKSSNNPEEALEHHTKALEIYEEVYKFQKSSLGEEHEYTLKTIENVAFTHNKLARLKSSNNPEEALQHYEEAEGNYREVYNIKLRLFGEEYERTKSTKNELDKTGKWKKDLLEKHPQLTLLPLPFSSEECLSDQGNRKKREAKVGECLFTWEDVDEFNTEKDEKRDFSKIKIDSEKFVDYIKDLPKEKSSQLIQLADKVKVIGESQSLVSRLIGNQKVINHLSRVGKISGMTMHGMMAKNVLADFLNGNYQGVAINVGFITGGQGFAKVAEAASLKGLKLASEGKLLLGRSLRVASPFLARSTSAFVVYDLVNQVKAFKNGTEEALVGVIGDSIYLGVDAAEIGVEIAEAFEVLEGVSSVTGPIGAAIGAVVFVGTDVYMAVKRVDKIDEIIHLTGKERFVEGLRAFIGMQPENHIQELLQEKQVSNQLVRQGLEYLKQHGDIQSYVFPTGKSVVDSCRKVPYKTSTCASGGFGGGCLRASTVTRYAEECTTKFEVDLDSTIQLDRKRTDIKWSRARPDNPSGGELFCLPQGNHERVPSDGSYLCKNAIGVTDLSTTKTGNHTLINLGKGEDYAQGFTDSPNIFVVNDGFKGYYGGNKDDVFILQGDLVRGYLSGGDGIDTLDLTGFAQDAVSVDVYLNANTGDIIHGYHILRMGGMERVLGRKAKSERIFSICDTQFLDGQGGAENNSDIMVINNNDCTYKMQIIVRPNTNISNHAYNGVFNYTVLPGKGKAQINLSSLLSGTPTDRHNFFFNYTISQLMGIDVQNISQISNYTVKSATFSFLPTVNKSEGALDSKFEERFNITISDIPANASYVVSNGAEIKMGSKGNLYMLENTNKSVDEIIKDYLVVANRLNKMSFFIQSLLSNETVVIGSGNYEVIHNNPLQKSHLVGNGGENVYVIDSESKRFEIPLPEVVIYDLDVESSVDTIDLRNLVQQTKGEFSNSFKLQVLKSANDLLLKAIVEKPIVEKPIGDSSISEKHEYFTVRLKDGVNWYNKTHVIMDNVPMRISLDNNEWSLKPQPLMFEKDKEVIVVTSQDVEENTELITPKKAGNYTFVHDHGSDLIITNAFNTQDDLCTIVLSKFYKIPKMETLSIKFADKEIVLKDKQKEINTARYVDIVKREHKEQVYSDVFNRSPEVMLSDQPHRHRHEHSRHQIRHRRSTSGSARPSSWINDLFGWVKSSIGGLLSSALSKETSSTPSSISQVHASVDVNGTIMLLDVLIRKVTGQKYISTVGQSISPLEAQGYALNIIKGFEKVVEQAGLKSGVSMHRLNIDFVEIQKEVTGKIMSGKFDEISGILNSYLEEACPGKEVGCPGKLSEKRFNEFMAKFNKGLDVIVNQSIQQILHNRDGILEIDGVKKQQMSLEPQSYLSNASIQSHSKDKVSTCLSDIGVTKLGGNLNR</sequence>
<evidence type="ECO:0000259" key="2">
    <source>
        <dbReference type="PROSITE" id="PS50802"/>
    </source>
</evidence>
<dbReference type="InterPro" id="IPR038765">
    <property type="entry name" value="Papain-like_cys_pep_sf"/>
</dbReference>
<dbReference type="EMBL" id="CP159923">
    <property type="protein sequence ID" value="XCO72144.1"/>
    <property type="molecule type" value="Genomic_DNA"/>
</dbReference>
<dbReference type="InterPro" id="IPR011990">
    <property type="entry name" value="TPR-like_helical_dom_sf"/>
</dbReference>
<gene>
    <name evidence="3" type="ORF">ABS251_03055</name>
</gene>
<dbReference type="PROSITE" id="PS50802">
    <property type="entry name" value="OTU"/>
    <property type="match status" value="1"/>
</dbReference>
<name>A0AAU8MJ40_9RICK</name>
<feature type="domain" description="OTU" evidence="2">
    <location>
        <begin position="48"/>
        <end position="244"/>
    </location>
</feature>
<evidence type="ECO:0000313" key="3">
    <source>
        <dbReference type="EMBL" id="XCO72144.1"/>
    </source>
</evidence>
<feature type="compositionally biased region" description="Basic residues" evidence="1">
    <location>
        <begin position="2739"/>
        <end position="2755"/>
    </location>
</feature>